<accession>W6Q1S9</accession>
<sequence length="140" mass="15664">MCAEQIPDFHCSPRYPGGVITANALSLYRQAHVLLCGNFRPLRSTLATRNVQTISSSLNDVKVEISGSSTCTRAAWCAIEALQTSVKMGMSQSASISGWHFKLLFNIYSLECCLFHRFWVRRQSIRARPDLSSPTEFSTE</sequence>
<dbReference type="EMBL" id="HG792016">
    <property type="protein sequence ID" value="CDM29936.1"/>
    <property type="molecule type" value="Genomic_DNA"/>
</dbReference>
<organism evidence="1 2">
    <name type="scientific">Penicillium roqueforti (strain FM164)</name>
    <dbReference type="NCBI Taxonomy" id="1365484"/>
    <lineage>
        <taxon>Eukaryota</taxon>
        <taxon>Fungi</taxon>
        <taxon>Dikarya</taxon>
        <taxon>Ascomycota</taxon>
        <taxon>Pezizomycotina</taxon>
        <taxon>Eurotiomycetes</taxon>
        <taxon>Eurotiomycetidae</taxon>
        <taxon>Eurotiales</taxon>
        <taxon>Aspergillaceae</taxon>
        <taxon>Penicillium</taxon>
    </lineage>
</organism>
<reference evidence="1" key="1">
    <citation type="journal article" date="2014" name="Nat. Commun.">
        <title>Multiple recent horizontal transfers of a large genomic region in cheese making fungi.</title>
        <authorList>
            <person name="Cheeseman K."/>
            <person name="Ropars J."/>
            <person name="Renault P."/>
            <person name="Dupont J."/>
            <person name="Gouzy J."/>
            <person name="Branca A."/>
            <person name="Abraham A.L."/>
            <person name="Ceppi M."/>
            <person name="Conseiller E."/>
            <person name="Debuchy R."/>
            <person name="Malagnac F."/>
            <person name="Goarin A."/>
            <person name="Silar P."/>
            <person name="Lacoste S."/>
            <person name="Sallet E."/>
            <person name="Bensimon A."/>
            <person name="Giraud T."/>
            <person name="Brygoo Y."/>
        </authorList>
    </citation>
    <scope>NUCLEOTIDE SEQUENCE [LARGE SCALE GENOMIC DNA]</scope>
    <source>
        <strain evidence="1">FM164</strain>
    </source>
</reference>
<dbReference type="AlphaFoldDB" id="W6Q1S9"/>
<gene>
    <name evidence="1" type="ORF">PROQFM164_S02g000085</name>
</gene>
<dbReference type="Proteomes" id="UP000030686">
    <property type="component" value="Unassembled WGS sequence"/>
</dbReference>
<protein>
    <submittedName>
        <fullName evidence="1">Genomic scaffold, ProqFM164S02</fullName>
    </submittedName>
</protein>
<keyword evidence="2" id="KW-1185">Reference proteome</keyword>
<evidence type="ECO:0000313" key="1">
    <source>
        <dbReference type="EMBL" id="CDM29936.1"/>
    </source>
</evidence>
<dbReference type="OrthoDB" id="4481619at2759"/>
<name>W6Q1S9_PENRF</name>
<proteinExistence type="predicted"/>
<evidence type="ECO:0000313" key="2">
    <source>
        <dbReference type="Proteomes" id="UP000030686"/>
    </source>
</evidence>